<evidence type="ECO:0000256" key="2">
    <source>
        <dbReference type="ARBA" id="ARBA00012944"/>
    </source>
</evidence>
<keyword evidence="5 8" id="KW-0472">Membrane</keyword>
<keyword evidence="3 8" id="KW-0812">Transmembrane</keyword>
<feature type="transmembrane region" description="Helical" evidence="8">
    <location>
        <begin position="412"/>
        <end position="436"/>
    </location>
</feature>
<dbReference type="PRINTS" id="PR01434">
    <property type="entry name" value="NADHDHGNASE5"/>
</dbReference>
<protein>
    <recommendedName>
        <fullName evidence="2">NADH:ubiquinone reductase (H(+)-translocating)</fullName>
        <ecNumber evidence="2">7.1.1.2</ecNumber>
    </recommendedName>
    <alternativeName>
        <fullName evidence="6">NADH dehydrogenase subunit 5</fullName>
    </alternativeName>
</protein>
<feature type="transmembrane region" description="Helical" evidence="8">
    <location>
        <begin position="58"/>
        <end position="78"/>
    </location>
</feature>
<comment type="catalytic activity">
    <reaction evidence="7">
        <text>a ubiquinone + NADH + 5 H(+)(in) = a ubiquinol + NAD(+) + 4 H(+)(out)</text>
        <dbReference type="Rhea" id="RHEA:29091"/>
        <dbReference type="Rhea" id="RHEA-COMP:9565"/>
        <dbReference type="Rhea" id="RHEA-COMP:9566"/>
        <dbReference type="ChEBI" id="CHEBI:15378"/>
        <dbReference type="ChEBI" id="CHEBI:16389"/>
        <dbReference type="ChEBI" id="CHEBI:17976"/>
        <dbReference type="ChEBI" id="CHEBI:57540"/>
        <dbReference type="ChEBI" id="CHEBI:57945"/>
        <dbReference type="EC" id="7.1.1.2"/>
    </reaction>
</comment>
<feature type="transmembrane region" description="Helical" evidence="8">
    <location>
        <begin position="265"/>
        <end position="289"/>
    </location>
</feature>
<feature type="transmembrane region" description="Helical" evidence="8">
    <location>
        <begin position="486"/>
        <end position="508"/>
    </location>
</feature>
<evidence type="ECO:0000256" key="8">
    <source>
        <dbReference type="SAM" id="Phobius"/>
    </source>
</evidence>
<dbReference type="InterPro" id="IPR003945">
    <property type="entry name" value="NU5C-like"/>
</dbReference>
<geneLocation type="mitochondrion" evidence="10"/>
<dbReference type="GO" id="GO:0008137">
    <property type="term" value="F:NADH dehydrogenase (ubiquinone) activity"/>
    <property type="evidence" value="ECO:0007669"/>
    <property type="project" value="UniProtKB-EC"/>
</dbReference>
<evidence type="ECO:0000256" key="1">
    <source>
        <dbReference type="ARBA" id="ARBA00004141"/>
    </source>
</evidence>
<dbReference type="GeneID" id="14216886"/>
<dbReference type="InterPro" id="IPR001750">
    <property type="entry name" value="ND/Mrp_TM"/>
</dbReference>
<dbReference type="EMBL" id="FR856883">
    <property type="protein sequence ID" value="CCA94466.1"/>
    <property type="molecule type" value="Genomic_DNA"/>
</dbReference>
<dbReference type="GO" id="GO:0016020">
    <property type="term" value="C:membrane"/>
    <property type="evidence" value="ECO:0007669"/>
    <property type="project" value="UniProtKB-SubCell"/>
</dbReference>
<feature type="transmembrane region" description="Helical" evidence="8">
    <location>
        <begin position="295"/>
        <end position="315"/>
    </location>
</feature>
<feature type="transmembrane region" description="Helical" evidence="8">
    <location>
        <begin position="451"/>
        <end position="474"/>
    </location>
</feature>
<dbReference type="AlphaFoldDB" id="K0JAI6"/>
<feature type="transmembrane region" description="Helical" evidence="8">
    <location>
        <begin position="209"/>
        <end position="229"/>
    </location>
</feature>
<accession>K0JAI6</accession>
<feature type="transmembrane region" description="Helical" evidence="8">
    <location>
        <begin position="90"/>
        <end position="111"/>
    </location>
</feature>
<feature type="transmembrane region" description="Helical" evidence="8">
    <location>
        <begin position="147"/>
        <end position="165"/>
    </location>
</feature>
<proteinExistence type="predicted"/>
<comment type="subcellular location">
    <subcellularLocation>
        <location evidence="1">Membrane</location>
        <topology evidence="1">Multi-pass membrane protein</topology>
    </subcellularLocation>
</comment>
<dbReference type="EC" id="7.1.1.2" evidence="2"/>
<evidence type="ECO:0000256" key="6">
    <source>
        <dbReference type="ARBA" id="ARBA00031027"/>
    </source>
</evidence>
<dbReference type="Pfam" id="PF00361">
    <property type="entry name" value="Proton_antipo_M"/>
    <property type="match status" value="1"/>
</dbReference>
<dbReference type="PANTHER" id="PTHR42829">
    <property type="entry name" value="NADH-UBIQUINONE OXIDOREDUCTASE CHAIN 5"/>
    <property type="match status" value="1"/>
</dbReference>
<dbReference type="GO" id="GO:0015990">
    <property type="term" value="P:electron transport coupled proton transport"/>
    <property type="evidence" value="ECO:0007669"/>
    <property type="project" value="TreeGrafter"/>
</dbReference>
<evidence type="ECO:0000259" key="9">
    <source>
        <dbReference type="Pfam" id="PF00361"/>
    </source>
</evidence>
<organism evidence="10">
    <name type="scientific">Echinorhynchus truttae</name>
    <dbReference type="NCBI Taxonomy" id="185727"/>
    <lineage>
        <taxon>Eukaryota</taxon>
        <taxon>Metazoa</taxon>
        <taxon>Spiralia</taxon>
        <taxon>Lophotrochozoa</taxon>
        <taxon>Acanthocephala</taxon>
        <taxon>Palaeacanthocephala</taxon>
        <taxon>Echinorhynchida</taxon>
        <taxon>Echinorhynchidae</taxon>
        <taxon>Echinorhynchus</taxon>
    </lineage>
</organism>
<feature type="transmembrane region" description="Helical" evidence="8">
    <location>
        <begin position="235"/>
        <end position="258"/>
    </location>
</feature>
<dbReference type="GO" id="GO:0042773">
    <property type="term" value="P:ATP synthesis coupled electron transport"/>
    <property type="evidence" value="ECO:0007669"/>
    <property type="project" value="InterPro"/>
</dbReference>
<reference evidence="10" key="1">
    <citation type="journal article" date="2013" name="Mol. Phylogenet. Evol.">
        <title>Phylogenetic analyses of endoparasitic Acanthocephala based on mitochondrial genomes suggest secondary loss of sensory organs.</title>
        <authorList>
            <person name="Weber M."/>
            <person name="Wey-Fabrizius A.R."/>
            <person name="Podsiadlowski L."/>
            <person name="Witek A."/>
            <person name="Schill R.O."/>
            <person name="Sugar L."/>
            <person name="Herlyn H."/>
            <person name="Hankeln T."/>
        </authorList>
    </citation>
    <scope>NUCLEOTIDE SEQUENCE</scope>
</reference>
<feature type="domain" description="NADH:quinone oxidoreductase/Mrp antiporter transmembrane" evidence="9">
    <location>
        <begin position="110"/>
        <end position="379"/>
    </location>
</feature>
<dbReference type="CTD" id="4540"/>
<name>K0JAI6_9BILA</name>
<keyword evidence="10" id="KW-0496">Mitochondrion</keyword>
<evidence type="ECO:0000256" key="3">
    <source>
        <dbReference type="ARBA" id="ARBA00022692"/>
    </source>
</evidence>
<evidence type="ECO:0000313" key="10">
    <source>
        <dbReference type="EMBL" id="CCA94466.1"/>
    </source>
</evidence>
<feature type="transmembrane region" description="Helical" evidence="8">
    <location>
        <begin position="327"/>
        <end position="350"/>
    </location>
</feature>
<dbReference type="RefSeq" id="YP_007183135.1">
    <property type="nucleotide sequence ID" value="NC_019805.1"/>
</dbReference>
<sequence length="552" mass="59170">MVSSSGVMMVLSSLCVAYGLIYSGLLYLGCGCITSGLFNVKVSTMMVGTNLEVGGDGWLMVGVVLAVCLVVVVFSGVYMSSDAFYNQFLVILLFFVFGVVVLLVSSGFYYLLIGWEVLGLVSFFLIGYYGSRFSWGSAMVTVMVNRVGDVGMALILLFLLVYGGLFSGGEGVYLSIGLSITVMFVVITKSSQYPCSGWLPLAMAAPTPVSALVHSSTLVIAGLFVGWVLSGSYGVGLKVVGVVIGLVTLMSSSLSVLWECDFKKVVALSTSIHLAIMLMMGFVVSWVFMSMHMGLHAFFKSLLFVGVGLLIMLLLHDQDFRGSSSGGVFSAWCGALIVSSLGSLVGLAFFSGWVTKDCLMEVVMVSDMGWFWFVALFSSLACSFVYAYKLVCSIFSVTPLSGLFSSGWDGGYSLLSVLSMGCCLSVAVGCLTGTGLDASFSVSSFDVSEKLLYYGFGLFVILFWWLCSPGPVSFGNMLFLQDLLRWSFVAVSCLGAMFVSVFESVYFISLERGLSGASYSLGFKGVQALKTFDLWLVMSSLVLGLFLWVAVV</sequence>
<feature type="transmembrane region" description="Helical" evidence="8">
    <location>
        <begin position="117"/>
        <end position="135"/>
    </location>
</feature>
<keyword evidence="4 8" id="KW-1133">Transmembrane helix</keyword>
<evidence type="ECO:0000256" key="7">
    <source>
        <dbReference type="ARBA" id="ARBA00049551"/>
    </source>
</evidence>
<dbReference type="PANTHER" id="PTHR42829:SF2">
    <property type="entry name" value="NADH-UBIQUINONE OXIDOREDUCTASE CHAIN 5"/>
    <property type="match status" value="1"/>
</dbReference>
<gene>
    <name evidence="10" type="primary">ND5</name>
</gene>
<evidence type="ECO:0000256" key="4">
    <source>
        <dbReference type="ARBA" id="ARBA00022989"/>
    </source>
</evidence>
<evidence type="ECO:0000256" key="5">
    <source>
        <dbReference type="ARBA" id="ARBA00023136"/>
    </source>
</evidence>
<feature type="transmembrane region" description="Helical" evidence="8">
    <location>
        <begin position="7"/>
        <end position="38"/>
    </location>
</feature>
<dbReference type="GO" id="GO:0003954">
    <property type="term" value="F:NADH dehydrogenase activity"/>
    <property type="evidence" value="ECO:0007669"/>
    <property type="project" value="TreeGrafter"/>
</dbReference>
<feature type="transmembrane region" description="Helical" evidence="8">
    <location>
        <begin position="171"/>
        <end position="188"/>
    </location>
</feature>
<feature type="transmembrane region" description="Helical" evidence="8">
    <location>
        <begin position="528"/>
        <end position="551"/>
    </location>
</feature>
<feature type="transmembrane region" description="Helical" evidence="8">
    <location>
        <begin position="370"/>
        <end position="391"/>
    </location>
</feature>